<comment type="caution">
    <text evidence="2">The sequence shown here is derived from an EMBL/GenBank/DDBJ whole genome shotgun (WGS) entry which is preliminary data.</text>
</comment>
<dbReference type="Proteomes" id="UP000321154">
    <property type="component" value="Unassembled WGS sequence"/>
</dbReference>
<reference evidence="1 3" key="1">
    <citation type="submission" date="2019-07" db="EMBL/GenBank/DDBJ databases">
        <title>Whole genome shotgun sequence of Frigoribacterium faeni NBRC 103066.</title>
        <authorList>
            <person name="Hosoyama A."/>
            <person name="Uohara A."/>
            <person name="Ohji S."/>
            <person name="Ichikawa N."/>
        </authorList>
    </citation>
    <scope>NUCLEOTIDE SEQUENCE [LARGE SCALE GENOMIC DNA]</scope>
    <source>
        <strain evidence="1 3">NBRC 103066</strain>
    </source>
</reference>
<name>A0A7W3JKX6_9MICO</name>
<evidence type="ECO:0000313" key="4">
    <source>
        <dbReference type="Proteomes" id="UP000522688"/>
    </source>
</evidence>
<gene>
    <name evidence="2" type="ORF">FB463_002869</name>
    <name evidence="1" type="ORF">FFA01_17970</name>
</gene>
<evidence type="ECO:0000313" key="1">
    <source>
        <dbReference type="EMBL" id="GEK83488.1"/>
    </source>
</evidence>
<dbReference type="AlphaFoldDB" id="A0A7W3JKX6"/>
<organism evidence="2 4">
    <name type="scientific">Frigoribacterium faeni</name>
    <dbReference type="NCBI Taxonomy" id="145483"/>
    <lineage>
        <taxon>Bacteria</taxon>
        <taxon>Bacillati</taxon>
        <taxon>Actinomycetota</taxon>
        <taxon>Actinomycetes</taxon>
        <taxon>Micrococcales</taxon>
        <taxon>Microbacteriaceae</taxon>
        <taxon>Frigoribacterium</taxon>
    </lineage>
</organism>
<evidence type="ECO:0000313" key="3">
    <source>
        <dbReference type="Proteomes" id="UP000321154"/>
    </source>
</evidence>
<sequence>MIVSRSQDLPQNAHSYDDATLQCAESSRSRHRSGRGAAVLALTALVGALGIAPVAEAHGAPPQARHYSSVVYEKTCGPNRTVKAHVESFAHYTEITYWRLPGVTGRRTVAGTIGGHTNKNVNTGYQSARVLVVATSGTVYAATALSCVATGGARTAPAS</sequence>
<dbReference type="Proteomes" id="UP000522688">
    <property type="component" value="Unassembled WGS sequence"/>
</dbReference>
<accession>A0A7W3JKX6</accession>
<dbReference type="RefSeq" id="WP_146855255.1">
    <property type="nucleotide sequence ID" value="NZ_BAAAHR010000003.1"/>
</dbReference>
<proteinExistence type="predicted"/>
<dbReference type="EMBL" id="JACGWW010000006">
    <property type="protein sequence ID" value="MBA8814594.1"/>
    <property type="molecule type" value="Genomic_DNA"/>
</dbReference>
<dbReference type="EMBL" id="BJUV01000016">
    <property type="protein sequence ID" value="GEK83488.1"/>
    <property type="molecule type" value="Genomic_DNA"/>
</dbReference>
<protein>
    <submittedName>
        <fullName evidence="2">Uncharacterized protein</fullName>
    </submittedName>
</protein>
<reference evidence="2 4" key="2">
    <citation type="submission" date="2020-07" db="EMBL/GenBank/DDBJ databases">
        <title>Sequencing the genomes of 1000 actinobacteria strains.</title>
        <authorList>
            <person name="Klenk H.-P."/>
        </authorList>
    </citation>
    <scope>NUCLEOTIDE SEQUENCE [LARGE SCALE GENOMIC DNA]</scope>
    <source>
        <strain evidence="2 4">DSM 10309</strain>
    </source>
</reference>
<evidence type="ECO:0000313" key="2">
    <source>
        <dbReference type="EMBL" id="MBA8814594.1"/>
    </source>
</evidence>
<keyword evidence="3" id="KW-1185">Reference proteome</keyword>